<feature type="compositionally biased region" description="Basic and acidic residues" evidence="1">
    <location>
        <begin position="1"/>
        <end position="10"/>
    </location>
</feature>
<name>J4UF22_TRIAS</name>
<dbReference type="InterPro" id="IPR036465">
    <property type="entry name" value="vWFA_dom_sf"/>
</dbReference>
<evidence type="ECO:0000256" key="1">
    <source>
        <dbReference type="SAM" id="MobiDB-lite"/>
    </source>
</evidence>
<feature type="region of interest" description="Disordered" evidence="1">
    <location>
        <begin position="1"/>
        <end position="85"/>
    </location>
</feature>
<dbReference type="EMBL" id="ALBS01000144">
    <property type="protein sequence ID" value="EJT49920.1"/>
    <property type="molecule type" value="Genomic_DNA"/>
</dbReference>
<proteinExistence type="predicted"/>
<dbReference type="RefSeq" id="XP_014181031.1">
    <property type="nucleotide sequence ID" value="XM_014325556.1"/>
</dbReference>
<evidence type="ECO:0000313" key="3">
    <source>
        <dbReference type="Proteomes" id="UP000002748"/>
    </source>
</evidence>
<accession>J4UF22</accession>
<evidence type="ECO:0008006" key="4">
    <source>
        <dbReference type="Google" id="ProtNLM"/>
    </source>
</evidence>
<dbReference type="PANTHER" id="PTHR34706:SF2">
    <property type="entry name" value="RFEF"/>
    <property type="match status" value="1"/>
</dbReference>
<dbReference type="HOGENOM" id="CLU_716090_0_0_1"/>
<dbReference type="KEGG" id="tasa:A1Q1_00933"/>
<dbReference type="Proteomes" id="UP000002748">
    <property type="component" value="Unassembled WGS sequence"/>
</dbReference>
<feature type="compositionally biased region" description="Pro residues" evidence="1">
    <location>
        <begin position="13"/>
        <end position="23"/>
    </location>
</feature>
<dbReference type="AlphaFoldDB" id="J4UF22"/>
<dbReference type="PANTHER" id="PTHR34706">
    <property type="entry name" value="SLR1338 PROTEIN"/>
    <property type="match status" value="1"/>
</dbReference>
<feature type="compositionally biased region" description="Pro residues" evidence="1">
    <location>
        <begin position="37"/>
        <end position="47"/>
    </location>
</feature>
<protein>
    <recommendedName>
        <fullName evidence="4">VWFA domain-containing protein</fullName>
    </recommendedName>
</protein>
<sequence length="386" mass="43214">MYATEKKKDGSFAPPPMAPPPPTYGQANQQVASGTYAPPPMAPPPPTYGQANQQVASGTYAPPSIPPPAARMMSTSSTVPAGQDRNWPTVENIFRQLEYCVADQLRAIAERIVSVQAVENIAERWNLPLDQAIKLVKLALFDVVIYVDDSASMERMEGGQRVQQLHNILSQIAFCTALLDDDGIDIEFINAPFNGKNIRNADQVHDLLFRVQYKYNTRLGTQMRAKILDPFVRDAQRGQLKKPLVLITITDGEPQGEPRNMIYDVILKADKELRKTRYGRDAISYQFAQVGNDRQAQDFLGELDEDRRIGDLVDCTSRYELEAEEWMRKTQSPLSREEWLAKLLLGPVDTSYDGRDETLNEANLGGGLAPNLKRGSTMKKLKGLFR</sequence>
<organism evidence="2 3">
    <name type="scientific">Trichosporon asahii var. asahii (strain ATCC 90039 / CBS 2479 / JCM 2466 / KCTC 7840 / NBRC 103889/ NCYC 2677 / UAMH 7654)</name>
    <name type="common">Yeast</name>
    <dbReference type="NCBI Taxonomy" id="1186058"/>
    <lineage>
        <taxon>Eukaryota</taxon>
        <taxon>Fungi</taxon>
        <taxon>Dikarya</taxon>
        <taxon>Basidiomycota</taxon>
        <taxon>Agaricomycotina</taxon>
        <taxon>Tremellomycetes</taxon>
        <taxon>Trichosporonales</taxon>
        <taxon>Trichosporonaceae</taxon>
        <taxon>Trichosporon</taxon>
    </lineage>
</organism>
<gene>
    <name evidence="2" type="ORF">A1Q1_00933</name>
</gene>
<dbReference type="GeneID" id="25984447"/>
<dbReference type="OrthoDB" id="2142040at2759"/>
<reference evidence="2 3" key="1">
    <citation type="journal article" date="2012" name="Eukaryot. Cell">
        <title>Draft genome sequence of CBS 2479, the standard type strain of Trichosporon asahii.</title>
        <authorList>
            <person name="Yang R.Y."/>
            <person name="Li H.T."/>
            <person name="Zhu H."/>
            <person name="Zhou G.P."/>
            <person name="Wang M."/>
            <person name="Wang L."/>
        </authorList>
    </citation>
    <scope>NUCLEOTIDE SEQUENCE [LARGE SCALE GENOMIC DNA]</scope>
    <source>
        <strain evidence="3">ATCC 90039 / CBS 2479 / JCM 2466 / KCTC 7840 / NCYC 2677 / UAMH 7654</strain>
    </source>
</reference>
<dbReference type="SUPFAM" id="SSF53300">
    <property type="entry name" value="vWA-like"/>
    <property type="match status" value="1"/>
</dbReference>
<dbReference type="VEuPathDB" id="FungiDB:A1Q1_00933"/>
<evidence type="ECO:0000313" key="2">
    <source>
        <dbReference type="EMBL" id="EJT49920.1"/>
    </source>
</evidence>
<comment type="caution">
    <text evidence="2">The sequence shown here is derived from an EMBL/GenBank/DDBJ whole genome shotgun (WGS) entry which is preliminary data.</text>
</comment>